<evidence type="ECO:0000313" key="3">
    <source>
        <dbReference type="EMBL" id="AYG02051.1"/>
    </source>
</evidence>
<evidence type="ECO:0000256" key="1">
    <source>
        <dbReference type="SAM" id="Coils"/>
    </source>
</evidence>
<gene>
    <name evidence="3" type="ORF">D7I46_13005</name>
</gene>
<feature type="compositionally biased region" description="Low complexity" evidence="2">
    <location>
        <begin position="194"/>
        <end position="262"/>
    </location>
</feature>
<evidence type="ECO:0000313" key="4">
    <source>
        <dbReference type="Proteomes" id="UP000269374"/>
    </source>
</evidence>
<evidence type="ECO:0000256" key="2">
    <source>
        <dbReference type="SAM" id="MobiDB-lite"/>
    </source>
</evidence>
<reference evidence="3 4" key="1">
    <citation type="submission" date="2018-09" db="EMBL/GenBank/DDBJ databases">
        <title>Genome sequencing of strain 1JSPR-7.</title>
        <authorList>
            <person name="Heo J."/>
            <person name="Kim S.-J."/>
            <person name="Kwon S.-W."/>
        </authorList>
    </citation>
    <scope>NUCLEOTIDE SEQUENCE [LARGE SCALE GENOMIC DNA]</scope>
    <source>
        <strain evidence="3 4">1JSPR-7</strain>
        <plasmid evidence="3 4">unnamed1</plasmid>
    </source>
</reference>
<feature type="region of interest" description="Disordered" evidence="2">
    <location>
        <begin position="168"/>
        <end position="286"/>
    </location>
</feature>
<name>A0A387BUA9_9LACT</name>
<dbReference type="Proteomes" id="UP000269374">
    <property type="component" value="Plasmid unnamed1"/>
</dbReference>
<dbReference type="EMBL" id="CP032628">
    <property type="protein sequence ID" value="AYG02051.1"/>
    <property type="molecule type" value="Genomic_DNA"/>
</dbReference>
<geneLocation type="plasmid" evidence="3 4">
    <name>unnamed1</name>
</geneLocation>
<proteinExistence type="predicted"/>
<protein>
    <submittedName>
        <fullName evidence="3">Uncharacterized protein</fullName>
    </submittedName>
</protein>
<dbReference type="RefSeq" id="WP_120773420.1">
    <property type="nucleotide sequence ID" value="NZ_CP032628.1"/>
</dbReference>
<dbReference type="AlphaFoldDB" id="A0A387BUA9"/>
<feature type="coiled-coil region" evidence="1">
    <location>
        <begin position="44"/>
        <end position="81"/>
    </location>
</feature>
<dbReference type="OrthoDB" id="10000448at2"/>
<dbReference type="KEGG" id="lact:D7I46_13005"/>
<keyword evidence="4" id="KW-1185">Reference proteome</keyword>
<keyword evidence="1" id="KW-0175">Coiled coil</keyword>
<sequence length="346" mass="36425">MKINPMTWTKNQKITGVVVLSVLILGGITVGVVSHQNQVHAQQVAQEKASKLSHERKVKALEKKKAQEAEAEEKVKSFLDQANQNPSDATIKAVNTAIAQLSSETKQEQYLTDLKPITARLSLLNKARAAVKDYQAHATDSAKQKLAQEAINALKDKNDADVKAELQKQYDASRKQAEDAAKAKTEQADKTADTTNNNQAQSNNNSAQSSGSTSTGTGTSYSPSTPNYDGSNNTGSNHTNQNNNTGNNNSNGGNSGGNSNNGNTGGGSSSGGNSGGNTGGGSTTPPSTTIVWRAWVKNGAGVIVATKDFSDYSSASSWGLNYANEHIYDLLVNGKPGSYGAYQVEV</sequence>
<feature type="compositionally biased region" description="Basic and acidic residues" evidence="2">
    <location>
        <begin position="168"/>
        <end position="192"/>
    </location>
</feature>
<organism evidence="3 4">
    <name type="scientific">Lactococcus allomyrinae</name>
    <dbReference type="NCBI Taxonomy" id="2419773"/>
    <lineage>
        <taxon>Bacteria</taxon>
        <taxon>Bacillati</taxon>
        <taxon>Bacillota</taxon>
        <taxon>Bacilli</taxon>
        <taxon>Lactobacillales</taxon>
        <taxon>Streptococcaceae</taxon>
        <taxon>Lactococcus</taxon>
    </lineage>
</organism>
<feature type="compositionally biased region" description="Gly residues" evidence="2">
    <location>
        <begin position="263"/>
        <end position="282"/>
    </location>
</feature>
<accession>A0A387BUA9</accession>
<keyword evidence="3" id="KW-0614">Plasmid</keyword>